<evidence type="ECO:0000313" key="3">
    <source>
        <dbReference type="Proteomes" id="UP000241848"/>
    </source>
</evidence>
<organism evidence="2 3">
    <name type="scientific">Sulfobacillus acidophilus</name>
    <dbReference type="NCBI Taxonomy" id="53633"/>
    <lineage>
        <taxon>Bacteria</taxon>
        <taxon>Bacillati</taxon>
        <taxon>Bacillota</taxon>
        <taxon>Clostridia</taxon>
        <taxon>Eubacteriales</taxon>
        <taxon>Clostridiales Family XVII. Incertae Sedis</taxon>
        <taxon>Sulfobacillus</taxon>
    </lineage>
</organism>
<protein>
    <recommendedName>
        <fullName evidence="1">Transposase InsH N-terminal domain-containing protein</fullName>
    </recommendedName>
</protein>
<feature type="domain" description="Transposase InsH N-terminal" evidence="1">
    <location>
        <begin position="10"/>
        <end position="73"/>
    </location>
</feature>
<name>A0A2T2WEI2_9FIRM</name>
<evidence type="ECO:0000313" key="2">
    <source>
        <dbReference type="EMBL" id="PSR20665.1"/>
    </source>
</evidence>
<dbReference type="PANTHER" id="PTHR33408">
    <property type="entry name" value="TRANSPOSASE"/>
    <property type="match status" value="1"/>
</dbReference>
<proteinExistence type="predicted"/>
<reference evidence="2 3" key="1">
    <citation type="journal article" date="2014" name="BMC Genomics">
        <title>Comparison of environmental and isolate Sulfobacillus genomes reveals diverse carbon, sulfur, nitrogen, and hydrogen metabolisms.</title>
        <authorList>
            <person name="Justice N.B."/>
            <person name="Norman A."/>
            <person name="Brown C.T."/>
            <person name="Singh A."/>
            <person name="Thomas B.C."/>
            <person name="Banfield J.F."/>
        </authorList>
    </citation>
    <scope>NUCLEOTIDE SEQUENCE [LARGE SCALE GENOMIC DNA]</scope>
    <source>
        <strain evidence="2">AMDSBA3</strain>
    </source>
</reference>
<dbReference type="AlphaFoldDB" id="A0A2T2WEI2"/>
<sequence>MPEPLFLPMDFDDRIPPHHVVRVVNAAVNRLDDALFVDVYPGGGRSPYHPKWMAKILVSAYTQRIDSSRPMAKAGAPQNCDHAAMRLWTGTSWAQGCCAQRLSQRW</sequence>
<dbReference type="Pfam" id="PF05598">
    <property type="entry name" value="DUF772"/>
    <property type="match status" value="1"/>
</dbReference>
<gene>
    <name evidence="2" type="ORF">C7B45_13820</name>
</gene>
<dbReference type="PANTHER" id="PTHR33408:SF2">
    <property type="entry name" value="TRANSPOSASE DDE DOMAIN-CONTAINING PROTEIN"/>
    <property type="match status" value="1"/>
</dbReference>
<dbReference type="EMBL" id="PXYV01000054">
    <property type="protein sequence ID" value="PSR20665.1"/>
    <property type="molecule type" value="Genomic_DNA"/>
</dbReference>
<feature type="non-terminal residue" evidence="2">
    <location>
        <position position="106"/>
    </location>
</feature>
<accession>A0A2T2WEI2</accession>
<dbReference type="Proteomes" id="UP000241848">
    <property type="component" value="Unassembled WGS sequence"/>
</dbReference>
<dbReference type="InterPro" id="IPR008490">
    <property type="entry name" value="Transposase_InsH_N"/>
</dbReference>
<comment type="caution">
    <text evidence="2">The sequence shown here is derived from an EMBL/GenBank/DDBJ whole genome shotgun (WGS) entry which is preliminary data.</text>
</comment>
<evidence type="ECO:0000259" key="1">
    <source>
        <dbReference type="Pfam" id="PF05598"/>
    </source>
</evidence>